<gene>
    <name evidence="2" type="ORF">Poli38472_000008</name>
</gene>
<name>A0A8K1CBL6_PYTOL</name>
<dbReference type="AlphaFoldDB" id="A0A8K1CBL6"/>
<keyword evidence="3" id="KW-1185">Reference proteome</keyword>
<dbReference type="Proteomes" id="UP000794436">
    <property type="component" value="Unassembled WGS sequence"/>
</dbReference>
<accession>A0A8K1CBL6</accession>
<comment type="caution">
    <text evidence="2">The sequence shown here is derived from an EMBL/GenBank/DDBJ whole genome shotgun (WGS) entry which is preliminary data.</text>
</comment>
<protein>
    <submittedName>
        <fullName evidence="2">Uncharacterized protein</fullName>
    </submittedName>
</protein>
<proteinExistence type="predicted"/>
<evidence type="ECO:0000313" key="3">
    <source>
        <dbReference type="Proteomes" id="UP000794436"/>
    </source>
</evidence>
<feature type="region of interest" description="Disordered" evidence="1">
    <location>
        <begin position="84"/>
        <end position="169"/>
    </location>
</feature>
<organism evidence="2 3">
    <name type="scientific">Pythium oligandrum</name>
    <name type="common">Mycoparasitic fungus</name>
    <dbReference type="NCBI Taxonomy" id="41045"/>
    <lineage>
        <taxon>Eukaryota</taxon>
        <taxon>Sar</taxon>
        <taxon>Stramenopiles</taxon>
        <taxon>Oomycota</taxon>
        <taxon>Peronosporomycetes</taxon>
        <taxon>Pythiales</taxon>
        <taxon>Pythiaceae</taxon>
        <taxon>Pythium</taxon>
    </lineage>
</organism>
<evidence type="ECO:0000256" key="1">
    <source>
        <dbReference type="SAM" id="MobiDB-lite"/>
    </source>
</evidence>
<sequence>MRNVAQTVTENTLVYQLNHRVYSRWYYDWESGANKAQRLMRHMLKAYVFERVDGADKDSPPFLRVIGVISSPEFTVISYRRAPLENQSGGSSRSDMAQRDPSPSNEMDDIPSSESHRDSHKRPLPSLAGRLGEGGRPWTTHNTSDFDSKRQRRGATNPTTMSVRRPAATLRDASPAEVFEDRVLWEHSNADMVTVSKNLALVYWFLKWTPLEYYASFVDELVHIINHKLLEPTMAPGFRLEKLNCFARVLLEHAQMPSHRRRSPVSRELELLLRTMAHAALWFFSEEMRWWTREFVRQFAGCVTDKQSLRDAFLKWIQELEAQLNRNVFALTPFQSLANVAEEIIAAVYTHELYHPKRPVIRQILGEHGFLGWRSFVAQMREWYIARSAGMHPKRSTHALPQVFASPTIPVSVIERAWNSDWQLDMEESAWKPSDTLTYEGISLLTVLESLTQMASIRVSLQVQERLLYVHSRAAFISAPDEGTKLVLDGKNRVFRFFPNGWSSSMSEGGTGDYVGTMRMEAPDRLVVYMETFQWSRMSGTRSYHVRFRMECWNQQRLSITGEVRETNLAGTFSEEELQFMGELKIGAKMRAINKLHARHPSPAAPATTGPIAWRHMGEFRLSYHRIGSPT</sequence>
<feature type="compositionally biased region" description="Polar residues" evidence="1">
    <location>
        <begin position="85"/>
        <end position="105"/>
    </location>
</feature>
<dbReference type="EMBL" id="SPLM01000108">
    <property type="protein sequence ID" value="TMW59966.1"/>
    <property type="molecule type" value="Genomic_DNA"/>
</dbReference>
<evidence type="ECO:0000313" key="2">
    <source>
        <dbReference type="EMBL" id="TMW59966.1"/>
    </source>
</evidence>
<reference evidence="2" key="1">
    <citation type="submission" date="2019-03" db="EMBL/GenBank/DDBJ databases">
        <title>Long read genome sequence of the mycoparasitic Pythium oligandrum ATCC 38472 isolated from sugarbeet rhizosphere.</title>
        <authorList>
            <person name="Gaulin E."/>
        </authorList>
    </citation>
    <scope>NUCLEOTIDE SEQUENCE</scope>
    <source>
        <strain evidence="2">ATCC 38472_TT</strain>
    </source>
</reference>
<dbReference type="OrthoDB" id="78153at2759"/>